<accession>A0A427AM07</accession>
<dbReference type="EMBL" id="AMZH03001993">
    <property type="protein sequence ID" value="RRT77181.1"/>
    <property type="molecule type" value="Genomic_DNA"/>
</dbReference>
<name>A0A427AM07_ENSVE</name>
<dbReference type="AlphaFoldDB" id="A0A427AM07"/>
<gene>
    <name evidence="2" type="ORF">B296_00010276</name>
</gene>
<sequence>MELYAVAERLGSANVCKFVRIGGEEAGKLVSGSLGLLRKGSLALLRNVPRLSLLGSAPRAPPSRGLQRNPARRPRRGGGARCGPSDDRISAPIEVEFEYFRQVVGMRTAHY</sequence>
<evidence type="ECO:0000313" key="2">
    <source>
        <dbReference type="EMBL" id="RRT77181.1"/>
    </source>
</evidence>
<evidence type="ECO:0000313" key="3">
    <source>
        <dbReference type="Proteomes" id="UP000287651"/>
    </source>
</evidence>
<evidence type="ECO:0000256" key="1">
    <source>
        <dbReference type="SAM" id="MobiDB-lite"/>
    </source>
</evidence>
<organism evidence="2 3">
    <name type="scientific">Ensete ventricosum</name>
    <name type="common">Abyssinian banana</name>
    <name type="synonym">Musa ensete</name>
    <dbReference type="NCBI Taxonomy" id="4639"/>
    <lineage>
        <taxon>Eukaryota</taxon>
        <taxon>Viridiplantae</taxon>
        <taxon>Streptophyta</taxon>
        <taxon>Embryophyta</taxon>
        <taxon>Tracheophyta</taxon>
        <taxon>Spermatophyta</taxon>
        <taxon>Magnoliopsida</taxon>
        <taxon>Liliopsida</taxon>
        <taxon>Zingiberales</taxon>
        <taxon>Musaceae</taxon>
        <taxon>Ensete</taxon>
    </lineage>
</organism>
<protein>
    <submittedName>
        <fullName evidence="2">Uncharacterized protein</fullName>
    </submittedName>
</protein>
<comment type="caution">
    <text evidence="2">The sequence shown here is derived from an EMBL/GenBank/DDBJ whole genome shotgun (WGS) entry which is preliminary data.</text>
</comment>
<reference evidence="2 3" key="1">
    <citation type="journal article" date="2014" name="Agronomy (Basel)">
        <title>A Draft Genome Sequence for Ensete ventricosum, the Drought-Tolerant Tree Against Hunger.</title>
        <authorList>
            <person name="Harrison J."/>
            <person name="Moore K.A."/>
            <person name="Paszkiewicz K."/>
            <person name="Jones T."/>
            <person name="Grant M."/>
            <person name="Ambacheew D."/>
            <person name="Muzemil S."/>
            <person name="Studholme D.J."/>
        </authorList>
    </citation>
    <scope>NUCLEOTIDE SEQUENCE [LARGE SCALE GENOMIC DNA]</scope>
</reference>
<dbReference type="Proteomes" id="UP000287651">
    <property type="component" value="Unassembled WGS sequence"/>
</dbReference>
<proteinExistence type="predicted"/>
<feature type="region of interest" description="Disordered" evidence="1">
    <location>
        <begin position="53"/>
        <end position="88"/>
    </location>
</feature>